<feature type="transmembrane region" description="Helical" evidence="1">
    <location>
        <begin position="270"/>
        <end position="295"/>
    </location>
</feature>
<reference evidence="3 4" key="1">
    <citation type="journal article" date="2016" name="Nat. Commun.">
        <title>Thousands of microbial genomes shed light on interconnected biogeochemical processes in an aquifer system.</title>
        <authorList>
            <person name="Anantharaman K."/>
            <person name="Brown C.T."/>
            <person name="Hug L.A."/>
            <person name="Sharon I."/>
            <person name="Castelle C.J."/>
            <person name="Probst A.J."/>
            <person name="Thomas B.C."/>
            <person name="Singh A."/>
            <person name="Wilkins M.J."/>
            <person name="Karaoz U."/>
            <person name="Brodie E.L."/>
            <person name="Williams K.H."/>
            <person name="Hubbard S.S."/>
            <person name="Banfield J.F."/>
        </authorList>
    </citation>
    <scope>NUCLEOTIDE SEQUENCE [LARGE SCALE GENOMIC DNA]</scope>
</reference>
<gene>
    <name evidence="3" type="ORF">A3I40_04215</name>
</gene>
<dbReference type="InterPro" id="IPR006121">
    <property type="entry name" value="HMA_dom"/>
</dbReference>
<dbReference type="PANTHER" id="PTHR42208:SF1">
    <property type="entry name" value="HEAVY METAL TRANSPORTER"/>
    <property type="match status" value="1"/>
</dbReference>
<feature type="transmembrane region" description="Helical" evidence="1">
    <location>
        <begin position="192"/>
        <end position="211"/>
    </location>
</feature>
<dbReference type="InterPro" id="IPR039447">
    <property type="entry name" value="UreH-like_TM_dom"/>
</dbReference>
<dbReference type="AlphaFoldDB" id="A0A1F7V8Q1"/>
<feature type="transmembrane region" description="Helical" evidence="1">
    <location>
        <begin position="223"/>
        <end position="249"/>
    </location>
</feature>
<feature type="transmembrane region" description="Helical" evidence="1">
    <location>
        <begin position="301"/>
        <end position="327"/>
    </location>
</feature>
<evidence type="ECO:0000256" key="1">
    <source>
        <dbReference type="SAM" id="Phobius"/>
    </source>
</evidence>
<keyword evidence="1" id="KW-1133">Transmembrane helix</keyword>
<dbReference type="Gene3D" id="3.30.70.100">
    <property type="match status" value="1"/>
</dbReference>
<dbReference type="EMBL" id="MGEP01000040">
    <property type="protein sequence ID" value="OGL86902.1"/>
    <property type="molecule type" value="Genomic_DNA"/>
</dbReference>
<dbReference type="Pfam" id="PF00403">
    <property type="entry name" value="HMA"/>
    <property type="match status" value="1"/>
</dbReference>
<dbReference type="Pfam" id="PF13386">
    <property type="entry name" value="DsbD_2"/>
    <property type="match status" value="1"/>
</dbReference>
<dbReference type="PROSITE" id="PS50846">
    <property type="entry name" value="HMA_2"/>
    <property type="match status" value="1"/>
</dbReference>
<accession>A0A1F7V8Q1</accession>
<protein>
    <recommendedName>
        <fullName evidence="2">HMA domain-containing protein</fullName>
    </recommendedName>
</protein>
<dbReference type="Gene3D" id="2.60.40.420">
    <property type="entry name" value="Cupredoxins - blue copper proteins"/>
    <property type="match status" value="1"/>
</dbReference>
<keyword evidence="1" id="KW-0472">Membrane</keyword>
<feature type="domain" description="HMA" evidence="2">
    <location>
        <begin position="94"/>
        <end position="160"/>
    </location>
</feature>
<sequence>MSHDNQDIHILKCRLEGLVDNAQAWRLKSELEKLSDVERLDVNIDKRLIRIITKRPCSVSEFQPIAEKCGLALLPFKITAVQDNSSFSGVEKKRSAQVSIGGMHCRSCEITIERKLGELPQVNKVSVNADKGLAHIVYSGEPLGINVMQEAIGEYGYRILGLIHDTSKGGQRRDSVGGEDIRRADKPSWRQLVGLFAVVIFAGSIFSRLGWLNSGINIGTAASFGAVFLIGLVAASSSCLAVSGGLLLSSAARFNERYQSASAMARFRPVLMFVSGRLLSYFVLGGVIGLVGVALSPPPLVTGIITIAAALYMFVMGLEMLHLAPFWMKNLLPRLPKFLSHRVVDAGEQTHPFVPFLLGAGTFFLPCGFTQSLQLYALTTGSFWTSAIALFAFALGTAPALLALGWASGSFRGKLGQWFFRFSGAVVVILGLWNIQNGMAITGYPINLSHLVALRSSAGERLDAQDANVVFDGTRQIVSMTVTNDGYSPDNFTLQQGVPTRWEIEAKDLGGCLSVIQAPKLGLRQRLNAGLNVIEFTPENAGTFAFSCSMGMYGGEIKVVNS</sequence>
<dbReference type="Pfam" id="PF13473">
    <property type="entry name" value="Cupredoxin_1"/>
    <property type="match status" value="1"/>
</dbReference>
<organism evidence="3 4">
    <name type="scientific">Candidatus Uhrbacteria bacterium RIFCSPLOWO2_02_FULL_48_12</name>
    <dbReference type="NCBI Taxonomy" id="1802407"/>
    <lineage>
        <taxon>Bacteria</taxon>
        <taxon>Candidatus Uhriibacteriota</taxon>
    </lineage>
</organism>
<dbReference type="CDD" id="cd00371">
    <property type="entry name" value="HMA"/>
    <property type="match status" value="1"/>
</dbReference>
<dbReference type="PANTHER" id="PTHR42208">
    <property type="entry name" value="HEAVY METAL TRANSPORTER-RELATED"/>
    <property type="match status" value="1"/>
</dbReference>
<dbReference type="STRING" id="1802407.A3I40_04215"/>
<name>A0A1F7V8Q1_9BACT</name>
<feature type="transmembrane region" description="Helical" evidence="1">
    <location>
        <begin position="383"/>
        <end position="406"/>
    </location>
</feature>
<evidence type="ECO:0000313" key="4">
    <source>
        <dbReference type="Proteomes" id="UP000178723"/>
    </source>
</evidence>
<dbReference type="SUPFAM" id="SSF55008">
    <property type="entry name" value="HMA, heavy metal-associated domain"/>
    <property type="match status" value="1"/>
</dbReference>
<feature type="transmembrane region" description="Helical" evidence="1">
    <location>
        <begin position="356"/>
        <end position="377"/>
    </location>
</feature>
<proteinExistence type="predicted"/>
<dbReference type="InterPro" id="IPR028096">
    <property type="entry name" value="EfeO_Cupredoxin"/>
</dbReference>
<dbReference type="SUPFAM" id="SSF49503">
    <property type="entry name" value="Cupredoxins"/>
    <property type="match status" value="1"/>
</dbReference>
<feature type="transmembrane region" description="Helical" evidence="1">
    <location>
        <begin position="418"/>
        <end position="435"/>
    </location>
</feature>
<comment type="caution">
    <text evidence="3">The sequence shown here is derived from an EMBL/GenBank/DDBJ whole genome shotgun (WGS) entry which is preliminary data.</text>
</comment>
<dbReference type="GO" id="GO:0046872">
    <property type="term" value="F:metal ion binding"/>
    <property type="evidence" value="ECO:0007669"/>
    <property type="project" value="InterPro"/>
</dbReference>
<evidence type="ECO:0000313" key="3">
    <source>
        <dbReference type="EMBL" id="OGL86902.1"/>
    </source>
</evidence>
<dbReference type="InterPro" id="IPR036163">
    <property type="entry name" value="HMA_dom_sf"/>
</dbReference>
<dbReference type="InterPro" id="IPR008972">
    <property type="entry name" value="Cupredoxin"/>
</dbReference>
<keyword evidence="1" id="KW-0812">Transmembrane</keyword>
<evidence type="ECO:0000259" key="2">
    <source>
        <dbReference type="PROSITE" id="PS50846"/>
    </source>
</evidence>
<dbReference type="Proteomes" id="UP000178723">
    <property type="component" value="Unassembled WGS sequence"/>
</dbReference>